<dbReference type="PRINTS" id="PR00080">
    <property type="entry name" value="SDRFAMILY"/>
</dbReference>
<evidence type="ECO:0000256" key="6">
    <source>
        <dbReference type="RuleBase" id="RU366074"/>
    </source>
</evidence>
<dbReference type="SMART" id="SM00822">
    <property type="entry name" value="PKS_KR"/>
    <property type="match status" value="1"/>
</dbReference>
<dbReference type="NCBIfam" id="TIGR01830">
    <property type="entry name" value="3oxo_ACP_reduc"/>
    <property type="match status" value="1"/>
</dbReference>
<dbReference type="PANTHER" id="PTHR42879:SF2">
    <property type="entry name" value="3-OXOACYL-[ACYL-CARRIER-PROTEIN] REDUCTASE FABG"/>
    <property type="match status" value="1"/>
</dbReference>
<dbReference type="NCBIfam" id="NF009466">
    <property type="entry name" value="PRK12826.1-2"/>
    <property type="match status" value="1"/>
</dbReference>
<protein>
    <recommendedName>
        <fullName evidence="3 6">3-oxoacyl-[acyl-carrier-protein] reductase</fullName>
        <ecNumber evidence="3 6">1.1.1.100</ecNumber>
    </recommendedName>
</protein>
<comment type="similarity">
    <text evidence="2 6">Belongs to the short-chain dehydrogenases/reductases (SDR) family.</text>
</comment>
<evidence type="ECO:0000256" key="5">
    <source>
        <dbReference type="ARBA" id="ARBA00048508"/>
    </source>
</evidence>
<dbReference type="InterPro" id="IPR002347">
    <property type="entry name" value="SDR_fam"/>
</dbReference>
<dbReference type="InterPro" id="IPR050259">
    <property type="entry name" value="SDR"/>
</dbReference>
<dbReference type="NCBIfam" id="NF005559">
    <property type="entry name" value="PRK07231.1"/>
    <property type="match status" value="1"/>
</dbReference>
<comment type="caution">
    <text evidence="8">The sequence shown here is derived from an EMBL/GenBank/DDBJ whole genome shotgun (WGS) entry which is preliminary data.</text>
</comment>
<evidence type="ECO:0000313" key="9">
    <source>
        <dbReference type="Proteomes" id="UP001497392"/>
    </source>
</evidence>
<keyword evidence="4 6" id="KW-0560">Oxidoreductase</keyword>
<dbReference type="CDD" id="cd05333">
    <property type="entry name" value="BKR_SDR_c"/>
    <property type="match status" value="1"/>
</dbReference>
<keyword evidence="6" id="KW-0275">Fatty acid biosynthesis</keyword>
<evidence type="ECO:0000256" key="4">
    <source>
        <dbReference type="ARBA" id="ARBA00023002"/>
    </source>
</evidence>
<dbReference type="Gene3D" id="3.40.50.720">
    <property type="entry name" value="NAD(P)-binding Rossmann-like Domain"/>
    <property type="match status" value="1"/>
</dbReference>
<dbReference type="PROSITE" id="PS00061">
    <property type="entry name" value="ADH_SHORT"/>
    <property type="match status" value="1"/>
</dbReference>
<evidence type="ECO:0000313" key="8">
    <source>
        <dbReference type="EMBL" id="CAL5222216.1"/>
    </source>
</evidence>
<dbReference type="InterPro" id="IPR036291">
    <property type="entry name" value="NAD(P)-bd_dom_sf"/>
</dbReference>
<accession>A0ABP1FT91</accession>
<proteinExistence type="inferred from homology"/>
<dbReference type="InterPro" id="IPR057326">
    <property type="entry name" value="KR_dom"/>
</dbReference>
<dbReference type="SUPFAM" id="SSF51735">
    <property type="entry name" value="NAD(P)-binding Rossmann-fold domains"/>
    <property type="match status" value="1"/>
</dbReference>
<evidence type="ECO:0000256" key="2">
    <source>
        <dbReference type="ARBA" id="ARBA00006484"/>
    </source>
</evidence>
<dbReference type="Pfam" id="PF13561">
    <property type="entry name" value="adh_short_C2"/>
    <property type="match status" value="1"/>
</dbReference>
<keyword evidence="6" id="KW-0443">Lipid metabolism</keyword>
<keyword evidence="6" id="KW-0444">Lipid biosynthesis</keyword>
<evidence type="ECO:0000259" key="7">
    <source>
        <dbReference type="SMART" id="SM00822"/>
    </source>
</evidence>
<name>A0ABP1FT91_9CHLO</name>
<dbReference type="InterPro" id="IPR020904">
    <property type="entry name" value="Sc_DH/Rdtase_CS"/>
</dbReference>
<dbReference type="InterPro" id="IPR011284">
    <property type="entry name" value="3oxo_ACP_reduc"/>
</dbReference>
<dbReference type="EC" id="1.1.1.100" evidence="3 6"/>
<keyword evidence="9" id="KW-1185">Reference proteome</keyword>
<gene>
    <name evidence="8" type="primary">g4548</name>
    <name evidence="8" type="ORF">VP750_LOCUS3875</name>
</gene>
<keyword evidence="6" id="KW-0521">NADP</keyword>
<dbReference type="EMBL" id="CAXHTA020000006">
    <property type="protein sequence ID" value="CAL5222216.1"/>
    <property type="molecule type" value="Genomic_DNA"/>
</dbReference>
<evidence type="ECO:0000256" key="1">
    <source>
        <dbReference type="ARBA" id="ARBA00005194"/>
    </source>
</evidence>
<comment type="subunit">
    <text evidence="6">Homotetramer.</text>
</comment>
<organism evidence="8 9">
    <name type="scientific">Coccomyxa viridis</name>
    <dbReference type="NCBI Taxonomy" id="1274662"/>
    <lineage>
        <taxon>Eukaryota</taxon>
        <taxon>Viridiplantae</taxon>
        <taxon>Chlorophyta</taxon>
        <taxon>core chlorophytes</taxon>
        <taxon>Trebouxiophyceae</taxon>
        <taxon>Trebouxiophyceae incertae sedis</taxon>
        <taxon>Coccomyxaceae</taxon>
        <taxon>Coccomyxa</taxon>
    </lineage>
</organism>
<keyword evidence="6" id="KW-0276">Fatty acid metabolism</keyword>
<comment type="subcellular location">
    <subcellularLocation>
        <location evidence="6">Plastid</location>
        <location evidence="6">Chloroplast</location>
    </subcellularLocation>
    <subcellularLocation>
        <location evidence="6">Plastid</location>
    </subcellularLocation>
    <text evidence="6">And non-photosynthetic plastids.</text>
</comment>
<evidence type="ECO:0000256" key="3">
    <source>
        <dbReference type="ARBA" id="ARBA00012948"/>
    </source>
</evidence>
<feature type="domain" description="Ketoreductase" evidence="7">
    <location>
        <begin position="75"/>
        <end position="255"/>
    </location>
</feature>
<dbReference type="PRINTS" id="PR00081">
    <property type="entry name" value="GDHRDH"/>
</dbReference>
<dbReference type="PANTHER" id="PTHR42879">
    <property type="entry name" value="3-OXOACYL-(ACYL-CARRIER-PROTEIN) REDUCTASE"/>
    <property type="match status" value="1"/>
</dbReference>
<comment type="pathway">
    <text evidence="1 6">Lipid metabolism; fatty acid biosynthesis.</text>
</comment>
<comment type="catalytic activity">
    <reaction evidence="5 6">
        <text>a (3R)-hydroxyacyl-[ACP] + NADP(+) = a 3-oxoacyl-[ACP] + NADPH + H(+)</text>
        <dbReference type="Rhea" id="RHEA:17397"/>
        <dbReference type="Rhea" id="RHEA-COMP:9916"/>
        <dbReference type="Rhea" id="RHEA-COMP:9945"/>
        <dbReference type="ChEBI" id="CHEBI:15378"/>
        <dbReference type="ChEBI" id="CHEBI:57783"/>
        <dbReference type="ChEBI" id="CHEBI:58349"/>
        <dbReference type="ChEBI" id="CHEBI:78776"/>
        <dbReference type="ChEBI" id="CHEBI:78827"/>
        <dbReference type="EC" id="1.1.1.100"/>
    </reaction>
</comment>
<sequence length="317" mass="33010">MAARIAAGEVKCISRCLGGAALRGNRRIGSGISNVVTREAVGRPSQSRGLCVSVSAASAAVATEEPKTQAKVESPVCIVTGSSRGIGRSIALALGATGAKVVVNYASSSGAAEEVAEQIKQSGGDAITVQADLSKKEDIERLFKEAVNSWGTVDVLVNNAGITRDTLIMRMKPEQWQAVIDTNLTGVFYAIQAATKLMGKKKRGRIVNISSVVGITGNAGQANYSAAKAGVIGLTKTVAREFAPRGITCNAVAPGFIASDMTAAIDPKYEEMILNQIPLKRYGQPDEVAGLVKFLAMDPAASYITGQTFNIDGGMVM</sequence>
<reference evidence="8 9" key="1">
    <citation type="submission" date="2024-06" db="EMBL/GenBank/DDBJ databases">
        <authorList>
            <person name="Kraege A."/>
            <person name="Thomma B."/>
        </authorList>
    </citation>
    <scope>NUCLEOTIDE SEQUENCE [LARGE SCALE GENOMIC DNA]</scope>
</reference>
<dbReference type="Proteomes" id="UP001497392">
    <property type="component" value="Unassembled WGS sequence"/>
</dbReference>